<proteinExistence type="predicted"/>
<dbReference type="EMBL" id="QJKJ01003831">
    <property type="protein sequence ID" value="RDX96704.1"/>
    <property type="molecule type" value="Genomic_DNA"/>
</dbReference>
<accession>A0A371H1L4</accession>
<dbReference type="GO" id="GO:0003964">
    <property type="term" value="F:RNA-directed DNA polymerase activity"/>
    <property type="evidence" value="ECO:0007669"/>
    <property type="project" value="UniProtKB-KW"/>
</dbReference>
<feature type="non-terminal residue" evidence="8">
    <location>
        <position position="1"/>
    </location>
</feature>
<gene>
    <name evidence="8" type="ORF">CR513_20613</name>
</gene>
<dbReference type="PANTHER" id="PTHR35046:SF9">
    <property type="entry name" value="RNA-DIRECTED DNA POLYMERASE"/>
    <property type="match status" value="1"/>
</dbReference>
<sequence>MMPLVLRALHTWQHYLLPKEFVIHSDHEALKHFKRKGKLNKRHANISKARGLVLIAIIETKLFGLDCIKELYEKDINFDYLFVMCVHSDFGDFYKHNDFYLREKDCVTYELH</sequence>
<organism evidence="8 9">
    <name type="scientific">Mucuna pruriens</name>
    <name type="common">Velvet bean</name>
    <name type="synonym">Dolichos pruriens</name>
    <dbReference type="NCBI Taxonomy" id="157652"/>
    <lineage>
        <taxon>Eukaryota</taxon>
        <taxon>Viridiplantae</taxon>
        <taxon>Streptophyta</taxon>
        <taxon>Embryophyta</taxon>
        <taxon>Tracheophyta</taxon>
        <taxon>Spermatophyta</taxon>
        <taxon>Magnoliopsida</taxon>
        <taxon>eudicotyledons</taxon>
        <taxon>Gunneridae</taxon>
        <taxon>Pentapetalae</taxon>
        <taxon>rosids</taxon>
        <taxon>fabids</taxon>
        <taxon>Fabales</taxon>
        <taxon>Fabaceae</taxon>
        <taxon>Papilionoideae</taxon>
        <taxon>50 kb inversion clade</taxon>
        <taxon>NPAAA clade</taxon>
        <taxon>indigoferoid/millettioid clade</taxon>
        <taxon>Phaseoleae</taxon>
        <taxon>Mucuna</taxon>
    </lineage>
</organism>
<dbReference type="OrthoDB" id="1433828at2759"/>
<keyword evidence="9" id="KW-1185">Reference proteome</keyword>
<dbReference type="GO" id="GO:0004519">
    <property type="term" value="F:endonuclease activity"/>
    <property type="evidence" value="ECO:0007669"/>
    <property type="project" value="UniProtKB-KW"/>
</dbReference>
<evidence type="ECO:0000256" key="3">
    <source>
        <dbReference type="ARBA" id="ARBA00022722"/>
    </source>
</evidence>
<keyword evidence="2" id="KW-0548">Nucleotidyltransferase</keyword>
<name>A0A371H1L4_MUCPR</name>
<evidence type="ECO:0000259" key="7">
    <source>
        <dbReference type="Pfam" id="PF17917"/>
    </source>
</evidence>
<dbReference type="AlphaFoldDB" id="A0A371H1L4"/>
<evidence type="ECO:0000313" key="9">
    <source>
        <dbReference type="Proteomes" id="UP000257109"/>
    </source>
</evidence>
<evidence type="ECO:0000256" key="6">
    <source>
        <dbReference type="ARBA" id="ARBA00022918"/>
    </source>
</evidence>
<protein>
    <recommendedName>
        <fullName evidence="7">Reverse transcriptase RNase H-like domain-containing protein</fullName>
    </recommendedName>
</protein>
<dbReference type="Proteomes" id="UP000257109">
    <property type="component" value="Unassembled WGS sequence"/>
</dbReference>
<keyword evidence="3" id="KW-0540">Nuclease</keyword>
<dbReference type="Pfam" id="PF17917">
    <property type="entry name" value="RT_RNaseH"/>
    <property type="match status" value="1"/>
</dbReference>
<dbReference type="PANTHER" id="PTHR35046">
    <property type="entry name" value="ZINC KNUCKLE (CCHC-TYPE) FAMILY PROTEIN"/>
    <property type="match status" value="1"/>
</dbReference>
<keyword evidence="5" id="KW-0378">Hydrolase</keyword>
<keyword evidence="4" id="KW-0255">Endonuclease</keyword>
<reference evidence="8" key="1">
    <citation type="submission" date="2018-05" db="EMBL/GenBank/DDBJ databases">
        <title>Draft genome of Mucuna pruriens seed.</title>
        <authorList>
            <person name="Nnadi N.E."/>
            <person name="Vos R."/>
            <person name="Hasami M.H."/>
            <person name="Devisetty U.K."/>
            <person name="Aguiy J.C."/>
        </authorList>
    </citation>
    <scope>NUCLEOTIDE SEQUENCE [LARGE SCALE GENOMIC DNA]</scope>
    <source>
        <strain evidence="8">JCA_2017</strain>
    </source>
</reference>
<evidence type="ECO:0000256" key="4">
    <source>
        <dbReference type="ARBA" id="ARBA00022759"/>
    </source>
</evidence>
<keyword evidence="1" id="KW-0808">Transferase</keyword>
<evidence type="ECO:0000256" key="2">
    <source>
        <dbReference type="ARBA" id="ARBA00022695"/>
    </source>
</evidence>
<feature type="domain" description="Reverse transcriptase RNase H-like" evidence="7">
    <location>
        <begin position="5"/>
        <end position="46"/>
    </location>
</feature>
<evidence type="ECO:0000256" key="5">
    <source>
        <dbReference type="ARBA" id="ARBA00022801"/>
    </source>
</evidence>
<keyword evidence="6" id="KW-0695">RNA-directed DNA polymerase</keyword>
<evidence type="ECO:0000313" key="8">
    <source>
        <dbReference type="EMBL" id="RDX96704.1"/>
    </source>
</evidence>
<evidence type="ECO:0000256" key="1">
    <source>
        <dbReference type="ARBA" id="ARBA00022679"/>
    </source>
</evidence>
<dbReference type="InterPro" id="IPR041373">
    <property type="entry name" value="RT_RNaseH"/>
</dbReference>
<dbReference type="GO" id="GO:0016787">
    <property type="term" value="F:hydrolase activity"/>
    <property type="evidence" value="ECO:0007669"/>
    <property type="project" value="UniProtKB-KW"/>
</dbReference>
<comment type="caution">
    <text evidence="8">The sequence shown here is derived from an EMBL/GenBank/DDBJ whole genome shotgun (WGS) entry which is preliminary data.</text>
</comment>